<dbReference type="Proteomes" id="UP001308656">
    <property type="component" value="Unassembled WGS sequence"/>
</dbReference>
<feature type="domain" description="Barstar (barnase inhibitor)" evidence="2">
    <location>
        <begin position="59"/>
        <end position="139"/>
    </location>
</feature>
<proteinExistence type="inferred from homology"/>
<evidence type="ECO:0000313" key="3">
    <source>
        <dbReference type="EMBL" id="MEB3519140.1"/>
    </source>
</evidence>
<dbReference type="InterPro" id="IPR035905">
    <property type="entry name" value="Barstar-like_sf"/>
</dbReference>
<evidence type="ECO:0000256" key="1">
    <source>
        <dbReference type="ARBA" id="ARBA00006845"/>
    </source>
</evidence>
<protein>
    <submittedName>
        <fullName evidence="3">Barstar family protein</fullName>
    </submittedName>
</protein>
<dbReference type="Pfam" id="PF01337">
    <property type="entry name" value="Barstar"/>
    <property type="match status" value="1"/>
</dbReference>
<gene>
    <name evidence="3" type="ORF">SM122_00790</name>
</gene>
<dbReference type="EMBL" id="JAYKTO010000001">
    <property type="protein sequence ID" value="MEB3519140.1"/>
    <property type="molecule type" value="Genomic_DNA"/>
</dbReference>
<keyword evidence="4" id="KW-1185">Reference proteome</keyword>
<organism evidence="3 4">
    <name type="scientific">Streptococcus gingivalis</name>
    <dbReference type="NCBI Taxonomy" id="3111861"/>
    <lineage>
        <taxon>Bacteria</taxon>
        <taxon>Bacillati</taxon>
        <taxon>Bacillota</taxon>
        <taxon>Bacilli</taxon>
        <taxon>Lactobacillales</taxon>
        <taxon>Streptococcaceae</taxon>
        <taxon>Streptococcus</taxon>
    </lineage>
</organism>
<dbReference type="RefSeq" id="WP_324737706.1">
    <property type="nucleotide sequence ID" value="NZ_JAYKTO010000001.1"/>
</dbReference>
<evidence type="ECO:0000259" key="2">
    <source>
        <dbReference type="Pfam" id="PF01337"/>
    </source>
</evidence>
<comment type="similarity">
    <text evidence="1">Belongs to the barstar family.</text>
</comment>
<evidence type="ECO:0000313" key="4">
    <source>
        <dbReference type="Proteomes" id="UP001308656"/>
    </source>
</evidence>
<accession>A0ABU6B5S8</accession>
<dbReference type="InterPro" id="IPR000468">
    <property type="entry name" value="Barstar"/>
</dbReference>
<dbReference type="SUPFAM" id="SSF52038">
    <property type="entry name" value="Barstar-related"/>
    <property type="match status" value="1"/>
</dbReference>
<dbReference type="Gene3D" id="3.30.370.10">
    <property type="entry name" value="Barstar-like"/>
    <property type="match status" value="1"/>
</dbReference>
<sequence>MSRESSGTDSFLVIIKEFDVNKKLPFRERDSERYEIVKNRIHYITKLELKDRLPFSGFVAIFDGKQIQNKEELFHFLEKIVGLPDVNNWSSITDWLTDLSWIKAEEYNFILENYDSFLKDDLSSKDLFLEILEEDILPWWESDVEKHAVGGKVKSFQVYIVEN</sequence>
<comment type="caution">
    <text evidence="3">The sequence shown here is derived from an EMBL/GenBank/DDBJ whole genome shotgun (WGS) entry which is preliminary data.</text>
</comment>
<name>A0ABU6B5S8_9STRE</name>
<reference evidence="3 4" key="1">
    <citation type="submission" date="2024-01" db="EMBL/GenBank/DDBJ databases">
        <title>Description of Streptococcus dentalis sp. nov., Streptococcus gingivalis sp. nov., Streptococcus lingualis sp. nov. isolated from human oral cavity.</title>
        <authorList>
            <person name="Choi Y.S."/>
            <person name="Goo B.J."/>
            <person name="Bae J.W."/>
        </authorList>
    </citation>
    <scope>NUCLEOTIDE SEQUENCE [LARGE SCALE GENOMIC DNA]</scope>
    <source>
        <strain evidence="3 4">S2</strain>
    </source>
</reference>